<dbReference type="EMBL" id="JACHJR010000001">
    <property type="protein sequence ID" value="MBB4949449.1"/>
    <property type="molecule type" value="Genomic_DNA"/>
</dbReference>
<protein>
    <submittedName>
        <fullName evidence="1">Uncharacterized protein</fullName>
    </submittedName>
</protein>
<evidence type="ECO:0000313" key="2">
    <source>
        <dbReference type="Proteomes" id="UP000573327"/>
    </source>
</evidence>
<proteinExistence type="predicted"/>
<reference evidence="1 2" key="1">
    <citation type="submission" date="2020-08" db="EMBL/GenBank/DDBJ databases">
        <title>Sequencing the genomes of 1000 actinobacteria strains.</title>
        <authorList>
            <person name="Klenk H.-P."/>
        </authorList>
    </citation>
    <scope>NUCLEOTIDE SEQUENCE [LARGE SCALE GENOMIC DNA]</scope>
    <source>
        <strain evidence="1 2">DSM 44786</strain>
    </source>
</reference>
<sequence length="55" mass="6092">MPRPDWIQMSPTAWYGRGKPDALFALPGDDPDTDDFGTTPFDGCTVEELESTDMP</sequence>
<keyword evidence="2" id="KW-1185">Reference proteome</keyword>
<comment type="caution">
    <text evidence="1">The sequence shown here is derived from an EMBL/GenBank/DDBJ whole genome shotgun (WGS) entry which is preliminary data.</text>
</comment>
<name>A0A7W7SFF5_9ACTN</name>
<organism evidence="1 2">
    <name type="scientific">Kitasatospora gansuensis</name>
    <dbReference type="NCBI Taxonomy" id="258050"/>
    <lineage>
        <taxon>Bacteria</taxon>
        <taxon>Bacillati</taxon>
        <taxon>Actinomycetota</taxon>
        <taxon>Actinomycetes</taxon>
        <taxon>Kitasatosporales</taxon>
        <taxon>Streptomycetaceae</taxon>
        <taxon>Kitasatospora</taxon>
    </lineage>
</organism>
<dbReference type="Proteomes" id="UP000573327">
    <property type="component" value="Unassembled WGS sequence"/>
</dbReference>
<dbReference type="AlphaFoldDB" id="A0A7W7SFF5"/>
<evidence type="ECO:0000313" key="1">
    <source>
        <dbReference type="EMBL" id="MBB4949449.1"/>
    </source>
</evidence>
<accession>A0A7W7SFF5</accession>
<gene>
    <name evidence="1" type="ORF">F4556_004984</name>
</gene>